<feature type="region of interest" description="Disordered" evidence="1">
    <location>
        <begin position="193"/>
        <end position="219"/>
    </location>
</feature>
<evidence type="ECO:0000313" key="2">
    <source>
        <dbReference type="EMBL" id="KAK0430213.1"/>
    </source>
</evidence>
<name>A0AA39IWH0_9AGAR</name>
<accession>A0AA39IWH0</accession>
<reference evidence="2" key="1">
    <citation type="submission" date="2023-06" db="EMBL/GenBank/DDBJ databases">
        <authorList>
            <consortium name="Lawrence Berkeley National Laboratory"/>
            <person name="Ahrendt S."/>
            <person name="Sahu N."/>
            <person name="Indic B."/>
            <person name="Wong-Bajracharya J."/>
            <person name="Merenyi Z."/>
            <person name="Ke H.-M."/>
            <person name="Monk M."/>
            <person name="Kocsube S."/>
            <person name="Drula E."/>
            <person name="Lipzen A."/>
            <person name="Balint B."/>
            <person name="Henrissat B."/>
            <person name="Andreopoulos B."/>
            <person name="Martin F.M."/>
            <person name="Harder C.B."/>
            <person name="Rigling D."/>
            <person name="Ford K.L."/>
            <person name="Foster G.D."/>
            <person name="Pangilinan J."/>
            <person name="Papanicolaou A."/>
            <person name="Barry K."/>
            <person name="LaButti K."/>
            <person name="Viragh M."/>
            <person name="Koriabine M."/>
            <person name="Yan M."/>
            <person name="Riley R."/>
            <person name="Champramary S."/>
            <person name="Plett K.L."/>
            <person name="Tsai I.J."/>
            <person name="Slot J."/>
            <person name="Sipos G."/>
            <person name="Plett J."/>
            <person name="Nagy L.G."/>
            <person name="Grigoriev I.V."/>
        </authorList>
    </citation>
    <scope>NUCLEOTIDE SEQUENCE</scope>
    <source>
        <strain evidence="2">FPL87.14</strain>
    </source>
</reference>
<dbReference type="EMBL" id="JAUEPT010000163">
    <property type="protein sequence ID" value="KAK0430213.1"/>
    <property type="molecule type" value="Genomic_DNA"/>
</dbReference>
<protein>
    <submittedName>
        <fullName evidence="2">Uncharacterized protein</fullName>
    </submittedName>
</protein>
<sequence length="543" mass="62193">MIYVVVASIDLANLHSMPALWPSLNDFLVFRDKYGKEEDGDSKDIVKSWSCSKQEFTTPVLEHFQELQKDVYGEDSAMTDTKAVLVDGEYHGGIALERSMWDWKAPHRSNKADGIKEKDHENVLCQWVNELAVRTANEGLRKGAPNAPEIMEQWADLANFPKMGNFNRYKGFSTSVNNCWPASQTNFALSQRGSQIPTDATVDESRPVHEEADETEQEGTKNLKKILGSMAEIMAMTNLIRPHPDVPEECFCLTEFSIVWVLEEFSTLYFSGLHMHGGGLPRYNAFQMDKSIYTRVTVILYPPQVTLNGESTLAFAALPYPPDPCHVCQKRDKKERQMQSDKGKGKEKHRTETGMHQLSIRRHYTEQAMYLSDGSSFLAPKDHFNHGICSLMQWISGIIQQFPPQYFVHFDRDLLLMEDMTEEQIDQCWNTNDLNCSAPYGNRNIERVEERFYTLAEEMGHTIPLNVGQTQMYTAGSRWERRFYAKHSKPKARKPNLEAEDHQMCLIYKKCRADDQLKDIPSSKQQKVAGEAQVISKKDHKLA</sequence>
<feature type="compositionally biased region" description="Basic and acidic residues" evidence="1">
    <location>
        <begin position="331"/>
        <end position="353"/>
    </location>
</feature>
<feature type="region of interest" description="Disordered" evidence="1">
    <location>
        <begin position="522"/>
        <end position="543"/>
    </location>
</feature>
<gene>
    <name evidence="2" type="ORF">EV421DRAFT_1744344</name>
</gene>
<evidence type="ECO:0000313" key="3">
    <source>
        <dbReference type="Proteomes" id="UP001175226"/>
    </source>
</evidence>
<comment type="caution">
    <text evidence="2">The sequence shown here is derived from an EMBL/GenBank/DDBJ whole genome shotgun (WGS) entry which is preliminary data.</text>
</comment>
<keyword evidence="3" id="KW-1185">Reference proteome</keyword>
<evidence type="ECO:0000256" key="1">
    <source>
        <dbReference type="SAM" id="MobiDB-lite"/>
    </source>
</evidence>
<dbReference type="AlphaFoldDB" id="A0AA39IWH0"/>
<feature type="region of interest" description="Disordered" evidence="1">
    <location>
        <begin position="331"/>
        <end position="354"/>
    </location>
</feature>
<dbReference type="Proteomes" id="UP001175226">
    <property type="component" value="Unassembled WGS sequence"/>
</dbReference>
<organism evidence="2 3">
    <name type="scientific">Armillaria borealis</name>
    <dbReference type="NCBI Taxonomy" id="47425"/>
    <lineage>
        <taxon>Eukaryota</taxon>
        <taxon>Fungi</taxon>
        <taxon>Dikarya</taxon>
        <taxon>Basidiomycota</taxon>
        <taxon>Agaricomycotina</taxon>
        <taxon>Agaricomycetes</taxon>
        <taxon>Agaricomycetidae</taxon>
        <taxon>Agaricales</taxon>
        <taxon>Marasmiineae</taxon>
        <taxon>Physalacriaceae</taxon>
        <taxon>Armillaria</taxon>
    </lineage>
</organism>
<proteinExistence type="predicted"/>